<comment type="caution">
    <text evidence="1">The sequence shown here is derived from an EMBL/GenBank/DDBJ whole genome shotgun (WGS) entry which is preliminary data.</text>
</comment>
<dbReference type="GO" id="GO:0016787">
    <property type="term" value="F:hydrolase activity"/>
    <property type="evidence" value="ECO:0007669"/>
    <property type="project" value="UniProtKB-KW"/>
</dbReference>
<organism evidence="1 2">
    <name type="scientific">Moesziomyces aphidis</name>
    <name type="common">Pseudozyma aphidis</name>
    <dbReference type="NCBI Taxonomy" id="84754"/>
    <lineage>
        <taxon>Eukaryota</taxon>
        <taxon>Fungi</taxon>
        <taxon>Dikarya</taxon>
        <taxon>Basidiomycota</taxon>
        <taxon>Ustilaginomycotina</taxon>
        <taxon>Ustilaginomycetes</taxon>
        <taxon>Ustilaginales</taxon>
        <taxon>Ustilaginaceae</taxon>
        <taxon>Moesziomyces</taxon>
    </lineage>
</organism>
<keyword evidence="1" id="KW-0378">Hydrolase</keyword>
<proteinExistence type="predicted"/>
<dbReference type="HOGENOM" id="CLU_023231_0_0_1"/>
<dbReference type="Gene3D" id="3.20.20.80">
    <property type="entry name" value="Glycosidases"/>
    <property type="match status" value="1"/>
</dbReference>
<dbReference type="AlphaFoldDB" id="W3VSK9"/>
<reference evidence="1 2" key="1">
    <citation type="journal article" date="2014" name="Genome Announc.">
        <title>Genome sequence of the basidiomycetous fungus Pseudozyma aphidis DSM70725, an efficient producer of biosurfactant mannosylerythritol lipids.</title>
        <authorList>
            <person name="Lorenz S."/>
            <person name="Guenther M."/>
            <person name="Grumaz C."/>
            <person name="Rupp S."/>
            <person name="Zibek S."/>
            <person name="Sohn K."/>
        </authorList>
    </citation>
    <scope>NUCLEOTIDE SEQUENCE [LARGE SCALE GENOMIC DNA]</scope>
    <source>
        <strain evidence="2">ATCC 32657 / CBS 517.83 / DSM 70725 / JCM 10318 / NBRC 10182 / NRRL Y-7954 / St-0401</strain>
    </source>
</reference>
<sequence length="660" mass="72402">MMSNKSRSDPPFSEVEHFVLACKLWRRSQLDRHLWQPPCAPTWRHDEVGSDRDRPLLDTLTLSLIDVRLPKAASVLIKRRRILSSSGAAMQASAMTTAFPFTHCHPRRLRDLLKSGAASRMPHTQLSPHELCELQDTFRASLPTCDTDPCVAQRHQIEPLRTYKDPREPTLAFSPLLTTPIRYDCVFATMKYLLSLVALATALNSVQVSHAAAAHASLEKRAADTITVHLDQCRGPPQHYGSGMLYGAQGTNSPPQSYLEKLGINSAPLITDISAGGAQSPTSGWGSSKAHYDARFMTVVDDWKRMQALNGSFVIKTSDLWGADATQGPNFPFPGDGGNWASYDAFVQQIISDIKKHGMDVSLMTQIELWNEPDLGKVFWARSQDQYLEMYARGSRAFRKAFGPKSDHHLPLVGPSSASPNPNNDWFKKWLSFVRANKDVQPDIYNWHLEGGGTNDPVSSSQAMRDLIRQYGLDIGLGFQTNEYGTREQQRPGYAAWHHARYEKVKFHGMRGNWAGGPALRDNLAGLLIKNPDGSYAETGEAHVWAIYGGLKGSPCVTQEGHALDSYGIASPAKRTASALVGNTGFTGTANVVFKGISALGKGASHLQAEVQVIPYNRGAAVAAPVRVATQPVNVEQDTASVQINWTNADDAYLVTITAA</sequence>
<gene>
    <name evidence="1" type="ORF">PaG_01093</name>
</gene>
<evidence type="ECO:0000313" key="1">
    <source>
        <dbReference type="EMBL" id="ETS64623.1"/>
    </source>
</evidence>
<dbReference type="Proteomes" id="UP000019462">
    <property type="component" value="Unassembled WGS sequence"/>
</dbReference>
<dbReference type="EMBL" id="AWNI01000005">
    <property type="protein sequence ID" value="ETS64623.1"/>
    <property type="molecule type" value="Genomic_DNA"/>
</dbReference>
<dbReference type="InterPro" id="IPR017853">
    <property type="entry name" value="GH"/>
</dbReference>
<accession>W3VSK9</accession>
<protein>
    <submittedName>
        <fullName evidence="1">Glycoside hydrolase family 39 protein</fullName>
    </submittedName>
</protein>
<name>W3VSK9_MOEAP</name>
<evidence type="ECO:0000313" key="2">
    <source>
        <dbReference type="Proteomes" id="UP000019462"/>
    </source>
</evidence>
<keyword evidence="2" id="KW-1185">Reference proteome</keyword>
<dbReference type="SUPFAM" id="SSF51445">
    <property type="entry name" value="(Trans)glycosidases"/>
    <property type="match status" value="1"/>
</dbReference>
<dbReference type="OrthoDB" id="3445803at2759"/>